<evidence type="ECO:0000259" key="6">
    <source>
        <dbReference type="PROSITE" id="PS51827"/>
    </source>
</evidence>
<feature type="region of interest" description="Disordered" evidence="2">
    <location>
        <begin position="120"/>
        <end position="172"/>
    </location>
</feature>
<dbReference type="InterPro" id="IPR000467">
    <property type="entry name" value="G_patch_dom"/>
</dbReference>
<evidence type="ECO:0000259" key="5">
    <source>
        <dbReference type="PROSITE" id="PS51061"/>
    </source>
</evidence>
<dbReference type="InterPro" id="IPR001374">
    <property type="entry name" value="R3H_dom"/>
</dbReference>
<dbReference type="Pfam" id="PF11952">
    <property type="entry name" value="XTBD"/>
    <property type="match status" value="1"/>
</dbReference>
<dbReference type="Gene3D" id="3.30.160.20">
    <property type="match status" value="1"/>
</dbReference>
<keyword evidence="1" id="KW-0694">RNA-binding</keyword>
<name>A0AAV2A7P7_9ARAC</name>
<dbReference type="Pfam" id="PF01585">
    <property type="entry name" value="G-patch"/>
    <property type="match status" value="1"/>
</dbReference>
<gene>
    <name evidence="7" type="ORF">LARSCL_LOCUS10545</name>
</gene>
<feature type="region of interest" description="Disordered" evidence="2">
    <location>
        <begin position="515"/>
        <end position="534"/>
    </location>
</feature>
<reference evidence="7 8" key="1">
    <citation type="submission" date="2024-04" db="EMBL/GenBank/DDBJ databases">
        <authorList>
            <person name="Rising A."/>
            <person name="Reimegard J."/>
            <person name="Sonavane S."/>
            <person name="Akerstrom W."/>
            <person name="Nylinder S."/>
            <person name="Hedman E."/>
            <person name="Kallberg Y."/>
        </authorList>
    </citation>
    <scope>NUCLEOTIDE SEQUENCE [LARGE SCALE GENOMIC DNA]</scope>
</reference>
<dbReference type="Pfam" id="PF00035">
    <property type="entry name" value="dsrm"/>
    <property type="match status" value="1"/>
</dbReference>
<dbReference type="EMBL" id="CAXIEN010000124">
    <property type="protein sequence ID" value="CAL1279707.1"/>
    <property type="molecule type" value="Genomic_DNA"/>
</dbReference>
<protein>
    <recommendedName>
        <fullName evidence="9">NF-kappa-B-repressing factor</fullName>
    </recommendedName>
</protein>
<feature type="domain" description="DRBM" evidence="3">
    <location>
        <begin position="569"/>
        <end position="640"/>
    </location>
</feature>
<dbReference type="AlphaFoldDB" id="A0AAV2A7P7"/>
<dbReference type="SMART" id="SM00358">
    <property type="entry name" value="DSRM"/>
    <property type="match status" value="1"/>
</dbReference>
<evidence type="ECO:0000313" key="8">
    <source>
        <dbReference type="Proteomes" id="UP001497382"/>
    </source>
</evidence>
<keyword evidence="8" id="KW-1185">Reference proteome</keyword>
<dbReference type="PROSITE" id="PS50174">
    <property type="entry name" value="G_PATCH"/>
    <property type="match status" value="1"/>
</dbReference>
<dbReference type="GO" id="GO:0003723">
    <property type="term" value="F:RNA binding"/>
    <property type="evidence" value="ECO:0007669"/>
    <property type="project" value="UniProtKB-UniRule"/>
</dbReference>
<evidence type="ECO:0008006" key="9">
    <source>
        <dbReference type="Google" id="ProtNLM"/>
    </source>
</evidence>
<dbReference type="PROSITE" id="PS51827">
    <property type="entry name" value="XTBD"/>
    <property type="match status" value="1"/>
</dbReference>
<feature type="domain" description="G-patch" evidence="4">
    <location>
        <begin position="674"/>
        <end position="718"/>
    </location>
</feature>
<feature type="domain" description="R3H" evidence="5">
    <location>
        <begin position="723"/>
        <end position="787"/>
    </location>
</feature>
<dbReference type="PANTHER" id="PTHR48430:SF1">
    <property type="entry name" value="PARTNER OF XRN-2 PROTEIN 1"/>
    <property type="match status" value="1"/>
</dbReference>
<sequence length="815" mass="92571">MAEFEEYRQPWETGPHWELKREFMDKYQNDYPLDRLLCLAQAYSNIELLHCSYPEPVMREVYQLSCQLKGCKRFREAEADLERRKKEKLDMLPRKADKRNLSDETSDKHFKFIKFCSPQESSNESKANNENDKKSKKNINCDTRVSTNDSGTSVESEDLNKNSISEDSSGSALPSNNNIIFSLSHSPDFGLIQKIAAAIPKKSATPLESIETAIEMSDLENTVKFMFIHDNTSVICCQFYVGSALVANGRDASEKTAKERAAQYGLEILTNLSNLPYKTLQDIKKELENWKKATNSSLLWSEMLSSDFKSKLKILKSQLFEMEKNPRYADLYLLLSMVEKLSDEKYTKNKNMPVNQKILEVAAKLKCASQVHFFHFGEDLDTLLHQRAFHCDFIIKNIFICQSKASSKKKAKVDASEQGLKLLTHLIESCELEKQHNVQEQVQSLEINFECSKDLVMDTSINENINIYPLKGSSSLLDRECFSNSKKNEFNKLLHKEAITESYIKSNVADNLPQTNIETSAPSSECDSQGSSGFQSKPKIFRINPRLLANSRNRQLIVFDGSDTICKTFPSSILHVTANRCKKQLQYKIEEIPMDGSRNCPKMFRCVITLDGEEIGKSQGFTEKEAKATAAENALHFLQNCVYTIKVKKEIEESFVISPNHVLNAENPSSVLSESNVGCKMLKMMGWTGGGIGKTSGITEPIVANDHRFGQGLGFSNNKVQEKSFKQKIEALLKDYSQSNTTSDLIFSTEFSKEERKEIHRLAMRYNLINVSRGKGQLRQLFLGKKFTPMELLERLIDAKGSTPKYELEDRTSAS</sequence>
<evidence type="ECO:0000259" key="4">
    <source>
        <dbReference type="PROSITE" id="PS50174"/>
    </source>
</evidence>
<dbReference type="PANTHER" id="PTHR48430">
    <property type="entry name" value="PARTNER OF XRN-2 PROTEIN 1"/>
    <property type="match status" value="1"/>
</dbReference>
<evidence type="ECO:0000256" key="1">
    <source>
        <dbReference type="PROSITE-ProRule" id="PRU00266"/>
    </source>
</evidence>
<dbReference type="Gene3D" id="3.30.1370.50">
    <property type="entry name" value="R3H-like domain"/>
    <property type="match status" value="1"/>
</dbReference>
<dbReference type="PROSITE" id="PS50137">
    <property type="entry name" value="DS_RBD"/>
    <property type="match status" value="1"/>
</dbReference>
<dbReference type="InterPro" id="IPR021859">
    <property type="entry name" value="XTBD"/>
</dbReference>
<evidence type="ECO:0000313" key="7">
    <source>
        <dbReference type="EMBL" id="CAL1279707.1"/>
    </source>
</evidence>
<feature type="compositionally biased region" description="Polar residues" evidence="2">
    <location>
        <begin position="140"/>
        <end position="154"/>
    </location>
</feature>
<dbReference type="InterPro" id="IPR036867">
    <property type="entry name" value="R3H_dom_sf"/>
</dbReference>
<dbReference type="SMART" id="SM00443">
    <property type="entry name" value="G_patch"/>
    <property type="match status" value="1"/>
</dbReference>
<accession>A0AAV2A7P7</accession>
<proteinExistence type="predicted"/>
<dbReference type="InterPro" id="IPR014720">
    <property type="entry name" value="dsRBD_dom"/>
</dbReference>
<evidence type="ECO:0000259" key="3">
    <source>
        <dbReference type="PROSITE" id="PS50137"/>
    </source>
</evidence>
<comment type="caution">
    <text evidence="7">The sequence shown here is derived from an EMBL/GenBank/DDBJ whole genome shotgun (WGS) entry which is preliminary data.</text>
</comment>
<feature type="domain" description="XRN2-binding (XTBD)" evidence="6">
    <location>
        <begin position="4"/>
        <end position="89"/>
    </location>
</feature>
<evidence type="ECO:0000256" key="2">
    <source>
        <dbReference type="SAM" id="MobiDB-lite"/>
    </source>
</evidence>
<feature type="compositionally biased region" description="Polar residues" evidence="2">
    <location>
        <begin position="161"/>
        <end position="172"/>
    </location>
</feature>
<dbReference type="SUPFAM" id="SSF82708">
    <property type="entry name" value="R3H domain"/>
    <property type="match status" value="1"/>
</dbReference>
<organism evidence="7 8">
    <name type="scientific">Larinioides sclopetarius</name>
    <dbReference type="NCBI Taxonomy" id="280406"/>
    <lineage>
        <taxon>Eukaryota</taxon>
        <taxon>Metazoa</taxon>
        <taxon>Ecdysozoa</taxon>
        <taxon>Arthropoda</taxon>
        <taxon>Chelicerata</taxon>
        <taxon>Arachnida</taxon>
        <taxon>Araneae</taxon>
        <taxon>Araneomorphae</taxon>
        <taxon>Entelegynae</taxon>
        <taxon>Araneoidea</taxon>
        <taxon>Araneidae</taxon>
        <taxon>Larinioides</taxon>
    </lineage>
</organism>
<dbReference type="SUPFAM" id="SSF54768">
    <property type="entry name" value="dsRNA-binding domain-like"/>
    <property type="match status" value="1"/>
</dbReference>
<dbReference type="Proteomes" id="UP001497382">
    <property type="component" value="Unassembled WGS sequence"/>
</dbReference>
<dbReference type="PROSITE" id="PS51061">
    <property type="entry name" value="R3H"/>
    <property type="match status" value="1"/>
</dbReference>